<dbReference type="PATRIC" id="fig|1349767.4.peg.4616"/>
<gene>
    <name evidence="4" type="ORF">GJA_2901</name>
</gene>
<organism evidence="4 5">
    <name type="scientific">Janthinobacterium agaricidamnosum NBRC 102515 = DSM 9628</name>
    <dbReference type="NCBI Taxonomy" id="1349767"/>
    <lineage>
        <taxon>Bacteria</taxon>
        <taxon>Pseudomonadati</taxon>
        <taxon>Pseudomonadota</taxon>
        <taxon>Betaproteobacteria</taxon>
        <taxon>Burkholderiales</taxon>
        <taxon>Oxalobacteraceae</taxon>
        <taxon>Janthinobacterium</taxon>
    </lineage>
</organism>
<keyword evidence="1 2" id="KW-0238">DNA-binding</keyword>
<proteinExistence type="predicted"/>
<sequence>MSRPKSEDKRNAIMAAAIRVIASQGLGAPTATIAKEAGVANGSLFNYFDTKAELFSQLYVELKQEVMSSAMQQLPAGADLRAQTLHVWTRWMQWATSWPDKRKAMAQLSMSDDISPASRAAGQQASMGIVDLIQRTCAGGPLRDHPLPFIFAVVSSLSGATMDYMIAHPAQAQLHCDTGFAMLWRALT</sequence>
<evidence type="ECO:0000313" key="5">
    <source>
        <dbReference type="Proteomes" id="UP000027604"/>
    </source>
</evidence>
<evidence type="ECO:0000256" key="2">
    <source>
        <dbReference type="PROSITE-ProRule" id="PRU00335"/>
    </source>
</evidence>
<keyword evidence="5" id="KW-1185">Reference proteome</keyword>
<evidence type="ECO:0000259" key="3">
    <source>
        <dbReference type="PROSITE" id="PS50977"/>
    </source>
</evidence>
<accession>W0V7H1</accession>
<feature type="domain" description="HTH tetR-type" evidence="3">
    <location>
        <begin position="7"/>
        <end position="66"/>
    </location>
</feature>
<dbReference type="Gene3D" id="1.10.357.10">
    <property type="entry name" value="Tetracycline Repressor, domain 2"/>
    <property type="match status" value="1"/>
</dbReference>
<dbReference type="AlphaFoldDB" id="W0V7H1"/>
<dbReference type="eggNOG" id="COG1309">
    <property type="taxonomic scope" value="Bacteria"/>
</dbReference>
<dbReference type="Proteomes" id="UP000027604">
    <property type="component" value="Chromosome I"/>
</dbReference>
<dbReference type="EMBL" id="HG322949">
    <property type="protein sequence ID" value="CDG83530.1"/>
    <property type="molecule type" value="Genomic_DNA"/>
</dbReference>
<dbReference type="SUPFAM" id="SSF46689">
    <property type="entry name" value="Homeodomain-like"/>
    <property type="match status" value="1"/>
</dbReference>
<dbReference type="PROSITE" id="PS50977">
    <property type="entry name" value="HTH_TETR_2"/>
    <property type="match status" value="1"/>
</dbReference>
<dbReference type="Pfam" id="PF00440">
    <property type="entry name" value="TetR_N"/>
    <property type="match status" value="1"/>
</dbReference>
<dbReference type="InterPro" id="IPR001647">
    <property type="entry name" value="HTH_TetR"/>
</dbReference>
<dbReference type="InterPro" id="IPR009057">
    <property type="entry name" value="Homeodomain-like_sf"/>
</dbReference>
<dbReference type="PANTHER" id="PTHR30055:SF222">
    <property type="entry name" value="REGULATORY PROTEIN"/>
    <property type="match status" value="1"/>
</dbReference>
<dbReference type="PANTHER" id="PTHR30055">
    <property type="entry name" value="HTH-TYPE TRANSCRIPTIONAL REGULATOR RUTR"/>
    <property type="match status" value="1"/>
</dbReference>
<dbReference type="GO" id="GO:0003677">
    <property type="term" value="F:DNA binding"/>
    <property type="evidence" value="ECO:0007669"/>
    <property type="project" value="UniProtKB-UniRule"/>
</dbReference>
<dbReference type="STRING" id="1349767.GJA_2901"/>
<dbReference type="HOGENOM" id="CLU_069356_12_9_4"/>
<protein>
    <submittedName>
        <fullName evidence="4">Bacterial regulatory s, tetR family protein</fullName>
    </submittedName>
</protein>
<dbReference type="OrthoDB" id="9816320at2"/>
<dbReference type="PRINTS" id="PR00455">
    <property type="entry name" value="HTHTETR"/>
</dbReference>
<dbReference type="RefSeq" id="WP_038493075.1">
    <property type="nucleotide sequence ID" value="NZ_BCTH01000056.1"/>
</dbReference>
<evidence type="ECO:0000256" key="1">
    <source>
        <dbReference type="ARBA" id="ARBA00023125"/>
    </source>
</evidence>
<feature type="DNA-binding region" description="H-T-H motif" evidence="2">
    <location>
        <begin position="29"/>
        <end position="48"/>
    </location>
</feature>
<name>W0V7H1_9BURK</name>
<evidence type="ECO:0000313" key="4">
    <source>
        <dbReference type="EMBL" id="CDG83530.1"/>
    </source>
</evidence>
<dbReference type="InterPro" id="IPR050109">
    <property type="entry name" value="HTH-type_TetR-like_transc_reg"/>
</dbReference>
<dbReference type="KEGG" id="jag:GJA_2901"/>
<reference evidence="4 5" key="1">
    <citation type="journal article" date="2015" name="Genome Announc.">
        <title>Genome Sequence of Mushroom Soft-Rot Pathogen Janthinobacterium agaricidamnosum.</title>
        <authorList>
            <person name="Graupner K."/>
            <person name="Lackner G."/>
            <person name="Hertweck C."/>
        </authorList>
    </citation>
    <scope>NUCLEOTIDE SEQUENCE [LARGE SCALE GENOMIC DNA]</scope>
    <source>
        <strain evidence="5">NBRC 102515 / DSM 9628</strain>
    </source>
</reference>